<dbReference type="InterPro" id="IPR036188">
    <property type="entry name" value="FAD/NAD-bd_sf"/>
</dbReference>
<dbReference type="AlphaFoldDB" id="A0A6G5RIC5"/>
<dbReference type="Proteomes" id="UP000495940">
    <property type="component" value="Chromosome"/>
</dbReference>
<dbReference type="EMBL" id="CP021978">
    <property type="protein sequence ID" value="QCD57337.1"/>
    <property type="molecule type" value="Genomic_DNA"/>
</dbReference>
<evidence type="ECO:0000256" key="1">
    <source>
        <dbReference type="ARBA" id="ARBA00037217"/>
    </source>
</evidence>
<accession>A0A6G5RIC5</accession>
<dbReference type="RefSeq" id="WP_175433911.1">
    <property type="nucleotide sequence ID" value="NZ_CP021978.1"/>
</dbReference>
<protein>
    <recommendedName>
        <fullName evidence="3">Pyridine nucleotide-disulfide oxidoreductase domain-containing protein 2</fullName>
    </recommendedName>
</protein>
<dbReference type="PANTHER" id="PTHR10668">
    <property type="entry name" value="PHYTOENE DEHYDROGENASE"/>
    <property type="match status" value="1"/>
</dbReference>
<dbReference type="Gene3D" id="3.50.50.60">
    <property type="entry name" value="FAD/NAD(P)-binding domain"/>
    <property type="match status" value="2"/>
</dbReference>
<feature type="domain" description="Amine oxidase" evidence="4">
    <location>
        <begin position="15"/>
        <end position="492"/>
    </location>
</feature>
<evidence type="ECO:0000256" key="2">
    <source>
        <dbReference type="ARBA" id="ARBA00038825"/>
    </source>
</evidence>
<name>A0A6G5RIC5_9ACTN</name>
<evidence type="ECO:0000313" key="6">
    <source>
        <dbReference type="Proteomes" id="UP000495940"/>
    </source>
</evidence>
<evidence type="ECO:0000313" key="5">
    <source>
        <dbReference type="EMBL" id="QCD57337.1"/>
    </source>
</evidence>
<dbReference type="KEGG" id="shaw:CEB94_22700"/>
<evidence type="ECO:0000259" key="4">
    <source>
        <dbReference type="Pfam" id="PF01593"/>
    </source>
</evidence>
<dbReference type="Pfam" id="PF01593">
    <property type="entry name" value="Amino_oxidase"/>
    <property type="match status" value="1"/>
</dbReference>
<sequence length="520" mass="55999">MPDHDVIVVGGGHNGLTAGAYLAKAGLDVVVLEANDEVGGGVVTQEVTLPGFRHDLHAIAHVFVQLNPLIRNDELGLISRYGLEYVFPDPAIAVAFPDGEHIEFYRDVDRTAETIAAISPADAQNYLRFHKFAESMLDMLVDAMFSPPLPMGEFFALLGRTDAGREMTRLLMMSYLDVIDEWFEHPKIKAALARWVSELICAPEEGGTGAFLLAMLPTMHRYGVGLPVGGSGALSTALASAFADLGGTIRTGAPVDRFLFEGERVTGVRLGTGEEITAARAVVADLNIRQIPEMVDHRFGPEWDAKASRGKRTAFSCLVGHLALSEAPVYAAGNEVTRAGIQEFALPLPELRQAFDALKYGTTAVGMPSAVVASVWDPTRAPEGQHTLYLLGYAPMELEGQSWDERKEEIFDEIFATFCKLTTNMDSSKVLARSIKSPLDAARFNASWPSGDASHLGQQIHQYLGNRPMPNMGYRLPADGFFLVGPSTHPGGGANCGARAGVQAILTDLGIDPGPVLRPS</sequence>
<dbReference type="GO" id="GO:0016491">
    <property type="term" value="F:oxidoreductase activity"/>
    <property type="evidence" value="ECO:0007669"/>
    <property type="project" value="InterPro"/>
</dbReference>
<evidence type="ECO:0000256" key="3">
    <source>
        <dbReference type="ARBA" id="ARBA00040298"/>
    </source>
</evidence>
<reference evidence="5 6" key="1">
    <citation type="submission" date="2017-06" db="EMBL/GenBank/DDBJ databases">
        <title>Complete Genome Sequence of Streptomyces hawaiiensis NRRL 15010 and insights into acyldepsipeptides biosynthesis.</title>
        <authorList>
            <person name="Mariita R.M."/>
            <person name="Sello J.K."/>
        </authorList>
    </citation>
    <scope>NUCLEOTIDE SEQUENCE [LARGE SCALE GENOMIC DNA]</scope>
    <source>
        <strain evidence="5 6">ATCC 12236</strain>
    </source>
</reference>
<dbReference type="InterPro" id="IPR002937">
    <property type="entry name" value="Amino_oxidase"/>
</dbReference>
<keyword evidence="6" id="KW-1185">Reference proteome</keyword>
<dbReference type="GO" id="GO:0005829">
    <property type="term" value="C:cytosol"/>
    <property type="evidence" value="ECO:0007669"/>
    <property type="project" value="TreeGrafter"/>
</dbReference>
<organism evidence="5 6">
    <name type="scientific">Streptomyces hawaiiensis</name>
    <dbReference type="NCBI Taxonomy" id="67305"/>
    <lineage>
        <taxon>Bacteria</taxon>
        <taxon>Bacillati</taxon>
        <taxon>Actinomycetota</taxon>
        <taxon>Actinomycetes</taxon>
        <taxon>Kitasatosporales</taxon>
        <taxon>Streptomycetaceae</taxon>
        <taxon>Streptomyces</taxon>
    </lineage>
</organism>
<proteinExistence type="predicted"/>
<dbReference type="PANTHER" id="PTHR10668:SF103">
    <property type="entry name" value="PYRIDINE NUCLEOTIDE-DISULFIDE OXIDOREDUCTASE DOMAIN-CONTAINING PROTEIN 2"/>
    <property type="match status" value="1"/>
</dbReference>
<gene>
    <name evidence="5" type="ORF">CEB94_22700</name>
</gene>
<comment type="subunit">
    <text evidence="2">Interacts with COX5B; this interaction may contribute to localize PYROXD2 to the inner face of the inner mitochondrial membrane.</text>
</comment>
<dbReference type="SUPFAM" id="SSF51905">
    <property type="entry name" value="FAD/NAD(P)-binding domain"/>
    <property type="match status" value="1"/>
</dbReference>
<comment type="function">
    <text evidence="1">Probable oxidoreductase that may play a role as regulator of mitochondrial function.</text>
</comment>